<gene>
    <name evidence="1" type="ORF">LCGC14_0768570</name>
</gene>
<sequence length="139" mass="15940">MHNKLDISFTGTQHRDLTTRQCFDLTNYLIEYRAALRSIHLGDCIMADEQMFTIVQETGLEHLVILHPPSDARKRAYCPVPAQRIMPPRPYLQRNRDMAAACDVMLAAPKQEGEVVRSGTWATVRYARQLSKQVIIFNP</sequence>
<proteinExistence type="predicted"/>
<evidence type="ECO:0000313" key="1">
    <source>
        <dbReference type="EMBL" id="KKN36934.1"/>
    </source>
</evidence>
<comment type="caution">
    <text evidence="1">The sequence shown here is derived from an EMBL/GenBank/DDBJ whole genome shotgun (WGS) entry which is preliminary data.</text>
</comment>
<organism evidence="1">
    <name type="scientific">marine sediment metagenome</name>
    <dbReference type="NCBI Taxonomy" id="412755"/>
    <lineage>
        <taxon>unclassified sequences</taxon>
        <taxon>metagenomes</taxon>
        <taxon>ecological metagenomes</taxon>
    </lineage>
</organism>
<dbReference type="Gene3D" id="3.40.50.450">
    <property type="match status" value="1"/>
</dbReference>
<protein>
    <submittedName>
        <fullName evidence="1">Uncharacterized protein</fullName>
    </submittedName>
</protein>
<dbReference type="AlphaFoldDB" id="A0A0F9Q366"/>
<reference evidence="1" key="1">
    <citation type="journal article" date="2015" name="Nature">
        <title>Complex archaea that bridge the gap between prokaryotes and eukaryotes.</title>
        <authorList>
            <person name="Spang A."/>
            <person name="Saw J.H."/>
            <person name="Jorgensen S.L."/>
            <person name="Zaremba-Niedzwiedzka K."/>
            <person name="Martijn J."/>
            <person name="Lind A.E."/>
            <person name="van Eijk R."/>
            <person name="Schleper C."/>
            <person name="Guy L."/>
            <person name="Ettema T.J."/>
        </authorList>
    </citation>
    <scope>NUCLEOTIDE SEQUENCE</scope>
</reference>
<accession>A0A0F9Q366</accession>
<name>A0A0F9Q366_9ZZZZ</name>
<dbReference type="EMBL" id="LAZR01001932">
    <property type="protein sequence ID" value="KKN36934.1"/>
    <property type="molecule type" value="Genomic_DNA"/>
</dbReference>